<evidence type="ECO:0000259" key="4">
    <source>
        <dbReference type="PROSITE" id="PS50995"/>
    </source>
</evidence>
<dbReference type="SUPFAM" id="SSF46785">
    <property type="entry name" value="Winged helix' DNA-binding domain"/>
    <property type="match status" value="1"/>
</dbReference>
<gene>
    <name evidence="5" type="ORF">LX15_004640</name>
</gene>
<reference evidence="5 6" key="1">
    <citation type="submission" date="2022-06" db="EMBL/GenBank/DDBJ databases">
        <title>Genomic Encyclopedia of Archaeal and Bacterial Type Strains, Phase II (KMG-II): from individual species to whole genera.</title>
        <authorList>
            <person name="Goeker M."/>
        </authorList>
    </citation>
    <scope>NUCLEOTIDE SEQUENCE [LARGE SCALE GENOMIC DNA]</scope>
    <source>
        <strain evidence="5 6">DSM 40477</strain>
    </source>
</reference>
<dbReference type="PANTHER" id="PTHR42756:SF1">
    <property type="entry name" value="TRANSCRIPTIONAL REPRESSOR OF EMRAB OPERON"/>
    <property type="match status" value="1"/>
</dbReference>
<feature type="domain" description="HTH marR-type" evidence="4">
    <location>
        <begin position="43"/>
        <end position="178"/>
    </location>
</feature>
<comment type="caution">
    <text evidence="5">The sequence shown here is derived from an EMBL/GenBank/DDBJ whole genome shotgun (WGS) entry which is preliminary data.</text>
</comment>
<proteinExistence type="predicted"/>
<evidence type="ECO:0000313" key="5">
    <source>
        <dbReference type="EMBL" id="MCP2260920.1"/>
    </source>
</evidence>
<dbReference type="Pfam" id="PF12802">
    <property type="entry name" value="MarR_2"/>
    <property type="match status" value="1"/>
</dbReference>
<dbReference type="InterPro" id="IPR036388">
    <property type="entry name" value="WH-like_DNA-bd_sf"/>
</dbReference>
<evidence type="ECO:0000256" key="1">
    <source>
        <dbReference type="ARBA" id="ARBA00023015"/>
    </source>
</evidence>
<dbReference type="PRINTS" id="PR00598">
    <property type="entry name" value="HTHMARR"/>
</dbReference>
<evidence type="ECO:0000256" key="2">
    <source>
        <dbReference type="ARBA" id="ARBA00023125"/>
    </source>
</evidence>
<keyword evidence="2 5" id="KW-0238">DNA-binding</keyword>
<evidence type="ECO:0000313" key="6">
    <source>
        <dbReference type="Proteomes" id="UP001205311"/>
    </source>
</evidence>
<keyword evidence="1" id="KW-0805">Transcription regulation</keyword>
<accession>A0ABT1HZG9</accession>
<organism evidence="5 6">
    <name type="scientific">Streptoalloteichus tenebrarius (strain ATCC 17920 / DSM 40477 / JCM 4838 / CBS 697.72 / NBRC 16177 / NCIMB 11028 / NRRL B-12390 / A12253. 1 / ISP 5477)</name>
    <name type="common">Streptomyces tenebrarius</name>
    <dbReference type="NCBI Taxonomy" id="1933"/>
    <lineage>
        <taxon>Bacteria</taxon>
        <taxon>Bacillati</taxon>
        <taxon>Actinomycetota</taxon>
        <taxon>Actinomycetes</taxon>
        <taxon>Pseudonocardiales</taxon>
        <taxon>Pseudonocardiaceae</taxon>
        <taxon>Streptoalloteichus</taxon>
    </lineage>
</organism>
<dbReference type="PROSITE" id="PS50995">
    <property type="entry name" value="HTH_MARR_2"/>
    <property type="match status" value="1"/>
</dbReference>
<name>A0ABT1HZG9_STRSD</name>
<dbReference type="Gene3D" id="1.10.10.10">
    <property type="entry name" value="Winged helix-like DNA-binding domain superfamily/Winged helix DNA-binding domain"/>
    <property type="match status" value="1"/>
</dbReference>
<sequence length="197" mass="21424">MFRPKHPPGRLDQVNSAGEPGFDAVDAIEHAWRRERPATPVRSIGVISRIWHAAKLLGDERRRTLAALGVDQATLDLLSTLRRAGPPYRMTPAQLAGACLVSAGAITQRVARAEAAGLVSAERTASGRRTRHVTLTDEGHRVIEGTVDRLLGHEQDLIDHLTDEQQELLADLLRVLLGGLRARLGAPDEPGQVGDQR</sequence>
<dbReference type="InterPro" id="IPR036390">
    <property type="entry name" value="WH_DNA-bd_sf"/>
</dbReference>
<dbReference type="GO" id="GO:0003677">
    <property type="term" value="F:DNA binding"/>
    <property type="evidence" value="ECO:0007669"/>
    <property type="project" value="UniProtKB-KW"/>
</dbReference>
<keyword evidence="6" id="KW-1185">Reference proteome</keyword>
<dbReference type="PANTHER" id="PTHR42756">
    <property type="entry name" value="TRANSCRIPTIONAL REGULATOR, MARR"/>
    <property type="match status" value="1"/>
</dbReference>
<dbReference type="EMBL" id="JAMTCP010000033">
    <property type="protein sequence ID" value="MCP2260920.1"/>
    <property type="molecule type" value="Genomic_DNA"/>
</dbReference>
<dbReference type="InterPro" id="IPR000835">
    <property type="entry name" value="HTH_MarR-typ"/>
</dbReference>
<evidence type="ECO:0000256" key="3">
    <source>
        <dbReference type="ARBA" id="ARBA00023163"/>
    </source>
</evidence>
<protein>
    <submittedName>
        <fullName evidence="5">DNA-binding transcriptional regulator, MarR family</fullName>
    </submittedName>
</protein>
<dbReference type="Proteomes" id="UP001205311">
    <property type="component" value="Unassembled WGS sequence"/>
</dbReference>
<keyword evidence="3" id="KW-0804">Transcription</keyword>
<dbReference type="SMART" id="SM00347">
    <property type="entry name" value="HTH_MARR"/>
    <property type="match status" value="1"/>
</dbReference>